<feature type="domain" description="Cytochrome b561 bacterial/Ni-hydrogenase" evidence="7">
    <location>
        <begin position="15"/>
        <end position="190"/>
    </location>
</feature>
<dbReference type="EMBL" id="BMJV01000013">
    <property type="protein sequence ID" value="GGG86880.1"/>
    <property type="molecule type" value="Genomic_DNA"/>
</dbReference>
<keyword evidence="4 6" id="KW-1133">Transmembrane helix</keyword>
<evidence type="ECO:0000259" key="7">
    <source>
        <dbReference type="Pfam" id="PF01292"/>
    </source>
</evidence>
<dbReference type="InterPro" id="IPR016174">
    <property type="entry name" value="Di-haem_cyt_TM"/>
</dbReference>
<dbReference type="AlphaFoldDB" id="A0A8J2ZPI7"/>
<dbReference type="SUPFAM" id="SSF81342">
    <property type="entry name" value="Transmembrane di-heme cytochromes"/>
    <property type="match status" value="1"/>
</dbReference>
<feature type="transmembrane region" description="Helical" evidence="6">
    <location>
        <begin position="105"/>
        <end position="126"/>
    </location>
</feature>
<evidence type="ECO:0000313" key="9">
    <source>
        <dbReference type="Proteomes" id="UP000617145"/>
    </source>
</evidence>
<accession>A0A8J2ZPI7</accession>
<evidence type="ECO:0000256" key="6">
    <source>
        <dbReference type="SAM" id="Phobius"/>
    </source>
</evidence>
<evidence type="ECO:0000256" key="1">
    <source>
        <dbReference type="ARBA" id="ARBA00004651"/>
    </source>
</evidence>
<keyword evidence="2" id="KW-1003">Cell membrane</keyword>
<reference evidence="8" key="1">
    <citation type="journal article" date="2014" name="Int. J. Syst. Evol. Microbiol.">
        <title>Complete genome sequence of Corynebacterium casei LMG S-19264T (=DSM 44701T), isolated from a smear-ripened cheese.</title>
        <authorList>
            <consortium name="US DOE Joint Genome Institute (JGI-PGF)"/>
            <person name="Walter F."/>
            <person name="Albersmeier A."/>
            <person name="Kalinowski J."/>
            <person name="Ruckert C."/>
        </authorList>
    </citation>
    <scope>NUCLEOTIDE SEQUENCE</scope>
    <source>
        <strain evidence="8">CGMCC 1.15762</strain>
    </source>
</reference>
<dbReference type="InterPro" id="IPR051542">
    <property type="entry name" value="Hydrogenase_cytochrome"/>
</dbReference>
<evidence type="ECO:0000313" key="8">
    <source>
        <dbReference type="EMBL" id="GGG86880.1"/>
    </source>
</evidence>
<reference evidence="8" key="2">
    <citation type="submission" date="2020-09" db="EMBL/GenBank/DDBJ databases">
        <authorList>
            <person name="Sun Q."/>
            <person name="Zhou Y."/>
        </authorList>
    </citation>
    <scope>NUCLEOTIDE SEQUENCE</scope>
    <source>
        <strain evidence="8">CGMCC 1.15762</strain>
    </source>
</reference>
<dbReference type="GO" id="GO:0022904">
    <property type="term" value="P:respiratory electron transport chain"/>
    <property type="evidence" value="ECO:0007669"/>
    <property type="project" value="InterPro"/>
</dbReference>
<dbReference type="PANTHER" id="PTHR30485">
    <property type="entry name" value="NI/FE-HYDROGENASE 1 B-TYPE CYTOCHROME SUBUNIT"/>
    <property type="match status" value="1"/>
</dbReference>
<feature type="transmembrane region" description="Helical" evidence="6">
    <location>
        <begin position="49"/>
        <end position="67"/>
    </location>
</feature>
<gene>
    <name evidence="8" type="ORF">GCM10011415_41700</name>
</gene>
<name>A0A8J2ZPI7_9RHOB</name>
<feature type="transmembrane region" description="Helical" evidence="6">
    <location>
        <begin position="21"/>
        <end position="37"/>
    </location>
</feature>
<evidence type="ECO:0000256" key="5">
    <source>
        <dbReference type="ARBA" id="ARBA00023136"/>
    </source>
</evidence>
<dbReference type="PANTHER" id="PTHR30485:SF2">
    <property type="entry name" value="BLL0597 PROTEIN"/>
    <property type="match status" value="1"/>
</dbReference>
<comment type="subcellular location">
    <subcellularLocation>
        <location evidence="1">Cell membrane</location>
        <topology evidence="1">Multi-pass membrane protein</topology>
    </subcellularLocation>
</comment>
<dbReference type="Gene3D" id="1.20.950.20">
    <property type="entry name" value="Transmembrane di-heme cytochromes, Chain C"/>
    <property type="match status" value="1"/>
</dbReference>
<dbReference type="Proteomes" id="UP000617145">
    <property type="component" value="Unassembled WGS sequence"/>
</dbReference>
<keyword evidence="5 6" id="KW-0472">Membrane</keyword>
<dbReference type="GO" id="GO:0009055">
    <property type="term" value="F:electron transfer activity"/>
    <property type="evidence" value="ECO:0007669"/>
    <property type="project" value="InterPro"/>
</dbReference>
<feature type="transmembrane region" description="Helical" evidence="6">
    <location>
        <begin position="157"/>
        <end position="175"/>
    </location>
</feature>
<dbReference type="InterPro" id="IPR011577">
    <property type="entry name" value="Cyt_b561_bac/Ni-Hgenase"/>
</dbReference>
<organism evidence="8 9">
    <name type="scientific">Salipiger pallidus</name>
    <dbReference type="NCBI Taxonomy" id="1775170"/>
    <lineage>
        <taxon>Bacteria</taxon>
        <taxon>Pseudomonadati</taxon>
        <taxon>Pseudomonadota</taxon>
        <taxon>Alphaproteobacteria</taxon>
        <taxon>Rhodobacterales</taxon>
        <taxon>Roseobacteraceae</taxon>
        <taxon>Salipiger</taxon>
    </lineage>
</organism>
<dbReference type="GO" id="GO:0005886">
    <property type="term" value="C:plasma membrane"/>
    <property type="evidence" value="ECO:0007669"/>
    <property type="project" value="UniProtKB-SubCell"/>
</dbReference>
<protein>
    <submittedName>
        <fullName evidence="8">Cytochrome b</fullName>
    </submittedName>
</protein>
<evidence type="ECO:0000256" key="4">
    <source>
        <dbReference type="ARBA" id="ARBA00022989"/>
    </source>
</evidence>
<proteinExistence type="predicted"/>
<keyword evidence="9" id="KW-1185">Reference proteome</keyword>
<comment type="caution">
    <text evidence="8">The sequence shown here is derived from an EMBL/GenBank/DDBJ whole genome shotgun (WGS) entry which is preliminary data.</text>
</comment>
<dbReference type="Pfam" id="PF01292">
    <property type="entry name" value="Ni_hydr_CYTB"/>
    <property type="match status" value="1"/>
</dbReference>
<evidence type="ECO:0000256" key="3">
    <source>
        <dbReference type="ARBA" id="ARBA00022692"/>
    </source>
</evidence>
<dbReference type="RefSeq" id="WP_188792109.1">
    <property type="nucleotide sequence ID" value="NZ_BMJV01000013.1"/>
</dbReference>
<dbReference type="GO" id="GO:0020037">
    <property type="term" value="F:heme binding"/>
    <property type="evidence" value="ECO:0007669"/>
    <property type="project" value="TreeGrafter"/>
</dbReference>
<keyword evidence="3 6" id="KW-0812">Transmembrane</keyword>
<sequence length="193" mass="21442">MSAQMSDTSAEGQLWDPVVRVLHWALVVAFAFTWGMAKFGPDIMTLHFWGGYAVGGIVVLRIVWGFVGPRTARFASFVRGPAAVARYAKDLPKRSPSRTWGHNPVGALFVIGVLMVLALQVLSGLVSDPEDYVNVGPWAQYVPYDVTQAALDLHEPLSTILLVMVLVHIAAIIFYRRWKHEDLVTPMVTGRRR</sequence>
<evidence type="ECO:0000256" key="2">
    <source>
        <dbReference type="ARBA" id="ARBA00022475"/>
    </source>
</evidence>